<evidence type="ECO:0000256" key="3">
    <source>
        <dbReference type="ARBA" id="ARBA00022475"/>
    </source>
</evidence>
<evidence type="ECO:0000256" key="8">
    <source>
        <dbReference type="ARBA" id="ARBA00039168"/>
    </source>
</evidence>
<dbReference type="GO" id="GO:0022857">
    <property type="term" value="F:transmembrane transporter activity"/>
    <property type="evidence" value="ECO:0007669"/>
    <property type="project" value="InterPro"/>
</dbReference>
<feature type="transmembrane region" description="Helical" evidence="10">
    <location>
        <begin position="27"/>
        <end position="49"/>
    </location>
</feature>
<dbReference type="EMBL" id="FTPS01000001">
    <property type="protein sequence ID" value="SIT83629.1"/>
    <property type="molecule type" value="Genomic_DNA"/>
</dbReference>
<dbReference type="PANTHER" id="PTHR30561">
    <property type="entry name" value="SMR FAMILY PROTON-DEPENDENT DRUG EFFLUX TRANSPORTER SUGE"/>
    <property type="match status" value="1"/>
</dbReference>
<evidence type="ECO:0000256" key="1">
    <source>
        <dbReference type="ARBA" id="ARBA00004651"/>
    </source>
</evidence>
<dbReference type="OrthoDB" id="9808638at2"/>
<keyword evidence="3" id="KW-1003">Cell membrane</keyword>
<dbReference type="PANTHER" id="PTHR30561:SF0">
    <property type="entry name" value="GUANIDINIUM EXPORTER"/>
    <property type="match status" value="1"/>
</dbReference>
<feature type="transmembrane region" description="Helical" evidence="10">
    <location>
        <begin position="61"/>
        <end position="79"/>
    </location>
</feature>
<dbReference type="Proteomes" id="UP000192455">
    <property type="component" value="Unassembled WGS sequence"/>
</dbReference>
<name>A0A1R3X2T6_9RHOB</name>
<evidence type="ECO:0000256" key="2">
    <source>
        <dbReference type="ARBA" id="ARBA00022448"/>
    </source>
</evidence>
<dbReference type="STRING" id="515897.SAMN05421849_1945"/>
<comment type="subcellular location">
    <subcellularLocation>
        <location evidence="1 9">Cell membrane</location>
        <topology evidence="1 9">Multi-pass membrane protein</topology>
    </subcellularLocation>
</comment>
<proteinExistence type="inferred from homology"/>
<evidence type="ECO:0000313" key="12">
    <source>
        <dbReference type="Proteomes" id="UP000192455"/>
    </source>
</evidence>
<keyword evidence="4 9" id="KW-0812">Transmembrane</keyword>
<dbReference type="GO" id="GO:0005886">
    <property type="term" value="C:plasma membrane"/>
    <property type="evidence" value="ECO:0007669"/>
    <property type="project" value="UniProtKB-SubCell"/>
</dbReference>
<feature type="transmembrane region" description="Helical" evidence="10">
    <location>
        <begin position="85"/>
        <end position="103"/>
    </location>
</feature>
<keyword evidence="12" id="KW-1185">Reference proteome</keyword>
<dbReference type="SUPFAM" id="SSF103481">
    <property type="entry name" value="Multidrug resistance efflux transporter EmrE"/>
    <property type="match status" value="1"/>
</dbReference>
<organism evidence="11 12">
    <name type="scientific">Pontibaca methylaminivorans</name>
    <dbReference type="NCBI Taxonomy" id="515897"/>
    <lineage>
        <taxon>Bacteria</taxon>
        <taxon>Pseudomonadati</taxon>
        <taxon>Pseudomonadota</taxon>
        <taxon>Alphaproteobacteria</taxon>
        <taxon>Rhodobacterales</taxon>
        <taxon>Roseobacteraceae</taxon>
        <taxon>Pontibaca</taxon>
    </lineage>
</organism>
<evidence type="ECO:0000256" key="9">
    <source>
        <dbReference type="RuleBase" id="RU003942"/>
    </source>
</evidence>
<reference evidence="11 12" key="1">
    <citation type="submission" date="2017-01" db="EMBL/GenBank/DDBJ databases">
        <authorList>
            <person name="Mah S.A."/>
            <person name="Swanson W.J."/>
            <person name="Moy G.W."/>
            <person name="Vacquier V.D."/>
        </authorList>
    </citation>
    <scope>NUCLEOTIDE SEQUENCE [LARGE SCALE GENOMIC DNA]</scope>
    <source>
        <strain evidence="11 12">DSM 21219</strain>
    </source>
</reference>
<comment type="similarity">
    <text evidence="7">Belongs to the drug/metabolite transporter (DMT) superfamily. Small multidrug resistance (SMR) (TC 2.A.7.1) family. Gdx/SugE subfamily.</text>
</comment>
<dbReference type="Gene3D" id="1.10.3730.20">
    <property type="match status" value="1"/>
</dbReference>
<evidence type="ECO:0000256" key="7">
    <source>
        <dbReference type="ARBA" id="ARBA00038151"/>
    </source>
</evidence>
<dbReference type="AlphaFoldDB" id="A0A1R3X2T6"/>
<gene>
    <name evidence="11" type="ORF">SAMN05421849_1945</name>
</gene>
<dbReference type="FunFam" id="1.10.3730.20:FF:000001">
    <property type="entry name" value="Quaternary ammonium compound resistance transporter SugE"/>
    <property type="match status" value="1"/>
</dbReference>
<evidence type="ECO:0000313" key="11">
    <source>
        <dbReference type="EMBL" id="SIT83629.1"/>
    </source>
</evidence>
<evidence type="ECO:0000256" key="10">
    <source>
        <dbReference type="SAM" id="Phobius"/>
    </source>
</evidence>
<dbReference type="Pfam" id="PF00893">
    <property type="entry name" value="Multi_Drug_Res"/>
    <property type="match status" value="1"/>
</dbReference>
<evidence type="ECO:0000256" key="4">
    <source>
        <dbReference type="ARBA" id="ARBA00022692"/>
    </source>
</evidence>
<evidence type="ECO:0000256" key="5">
    <source>
        <dbReference type="ARBA" id="ARBA00022989"/>
    </source>
</evidence>
<dbReference type="GO" id="GO:1990961">
    <property type="term" value="P:xenobiotic detoxification by transmembrane export across the plasma membrane"/>
    <property type="evidence" value="ECO:0007669"/>
    <property type="project" value="UniProtKB-ARBA"/>
</dbReference>
<protein>
    <recommendedName>
        <fullName evidence="8">Guanidinium exporter</fullName>
    </recommendedName>
</protein>
<dbReference type="RefSeq" id="WP_076650160.1">
    <property type="nucleotide sequence ID" value="NZ_FTPS01000001.1"/>
</dbReference>
<evidence type="ECO:0000256" key="6">
    <source>
        <dbReference type="ARBA" id="ARBA00023136"/>
    </source>
</evidence>
<sequence length="106" mass="11032">MAWIILLIAGLLEIVWAFAMKKSDGFTVLMPSIVTIVTVLISFGMLAVAMKSLPLGTSYTIWTGIGAAGAFIAGAAFLGETLSPMRVLAAAMIIGGIILMRLASAE</sequence>
<dbReference type="InterPro" id="IPR037185">
    <property type="entry name" value="EmrE-like"/>
</dbReference>
<accession>A0A1R3X2T6</accession>
<keyword evidence="2" id="KW-0813">Transport</keyword>
<keyword evidence="5 10" id="KW-1133">Transmembrane helix</keyword>
<keyword evidence="6 10" id="KW-0472">Membrane</keyword>
<dbReference type="InterPro" id="IPR000390">
    <property type="entry name" value="Small_drug/metabolite_transptr"/>
</dbReference>
<dbReference type="InterPro" id="IPR045324">
    <property type="entry name" value="Small_multidrug_res"/>
</dbReference>